<dbReference type="Gene3D" id="3.40.50.1980">
    <property type="entry name" value="Nitrogenase molybdenum iron protein domain"/>
    <property type="match status" value="2"/>
</dbReference>
<protein>
    <recommendedName>
        <fullName evidence="4">ABC-type Fe3+-hydroxamate transport system substrate-binding protein</fullName>
    </recommendedName>
</protein>
<accession>A0A543A3F3</accession>
<organism evidence="2 3">
    <name type="scientific">Nocardioides albertanoniae</name>
    <dbReference type="NCBI Taxonomy" id="1175486"/>
    <lineage>
        <taxon>Bacteria</taxon>
        <taxon>Bacillati</taxon>
        <taxon>Actinomycetota</taxon>
        <taxon>Actinomycetes</taxon>
        <taxon>Propionibacteriales</taxon>
        <taxon>Nocardioidaceae</taxon>
        <taxon>Nocardioides</taxon>
    </lineage>
</organism>
<evidence type="ECO:0000313" key="2">
    <source>
        <dbReference type="EMBL" id="TQL66986.1"/>
    </source>
</evidence>
<dbReference type="InterPro" id="IPR054828">
    <property type="entry name" value="Vit_B12_bind_prot"/>
</dbReference>
<dbReference type="Proteomes" id="UP000320209">
    <property type="component" value="Unassembled WGS sequence"/>
</dbReference>
<proteinExistence type="inferred from homology"/>
<dbReference type="AlphaFoldDB" id="A0A543A3F3"/>
<dbReference type="EMBL" id="VFOV01000001">
    <property type="protein sequence ID" value="TQL66986.1"/>
    <property type="molecule type" value="Genomic_DNA"/>
</dbReference>
<dbReference type="PANTHER" id="PTHR30535:SF35">
    <property type="entry name" value="PERIPLASMIC BINDING PROTEIN"/>
    <property type="match status" value="1"/>
</dbReference>
<dbReference type="SUPFAM" id="SSF53807">
    <property type="entry name" value="Helical backbone' metal receptor"/>
    <property type="match status" value="1"/>
</dbReference>
<evidence type="ECO:0008006" key="4">
    <source>
        <dbReference type="Google" id="ProtNLM"/>
    </source>
</evidence>
<sequence length="254" mass="27969">MSYLGEHSPRDDLGTAYDGPHPATRVVCLVPSLTEALASVAADRLVGATEWCTHPVDLDVPRVRGTKNPDLAAIVALAPDVVVANKEENRELDVRRLRERGVRVWVTDIETVPDAIDSMERLLDGLGWSRPPWLAEARRLWCGPLPPVTRRVVVPIWRDPWMVVGSRTFTGDLLRRLGWENVYDPHADRYPHVDLADVDAAGADVALLPDEPYVFTADDGPEAFVRTPTELVSGRLITWYGPSLIEAAALASSG</sequence>
<dbReference type="RefSeq" id="WP_425465437.1">
    <property type="nucleotide sequence ID" value="NZ_VFOV01000001.1"/>
</dbReference>
<evidence type="ECO:0000313" key="3">
    <source>
        <dbReference type="Proteomes" id="UP000320209"/>
    </source>
</evidence>
<comment type="similarity">
    <text evidence="1">Belongs to the bacterial solute-binding protein 8 family.</text>
</comment>
<evidence type="ECO:0000256" key="1">
    <source>
        <dbReference type="ARBA" id="ARBA00008814"/>
    </source>
</evidence>
<reference evidence="2 3" key="1">
    <citation type="submission" date="2019-06" db="EMBL/GenBank/DDBJ databases">
        <title>Sequencing the genomes of 1000 actinobacteria strains.</title>
        <authorList>
            <person name="Klenk H.-P."/>
        </authorList>
    </citation>
    <scope>NUCLEOTIDE SEQUENCE [LARGE SCALE GENOMIC DNA]</scope>
    <source>
        <strain evidence="2 3">DSM 25218</strain>
    </source>
</reference>
<name>A0A543A3F3_9ACTN</name>
<dbReference type="InterPro" id="IPR050902">
    <property type="entry name" value="ABC_Transporter_SBP"/>
</dbReference>
<keyword evidence="3" id="KW-1185">Reference proteome</keyword>
<comment type="caution">
    <text evidence="2">The sequence shown here is derived from an EMBL/GenBank/DDBJ whole genome shotgun (WGS) entry which is preliminary data.</text>
</comment>
<dbReference type="NCBIfam" id="NF038402">
    <property type="entry name" value="TroA_like"/>
    <property type="match status" value="1"/>
</dbReference>
<gene>
    <name evidence="2" type="ORF">FB381_0857</name>
</gene>
<dbReference type="PANTHER" id="PTHR30535">
    <property type="entry name" value="VITAMIN B12-BINDING PROTEIN"/>
    <property type="match status" value="1"/>
</dbReference>